<sequence>MESIAFQILKTCKAPPPPPQHSEKKKHCAMGCFPVKENHRMIFFNQNIQKSSFTDGHGNIHSVKCFTSLEFSSYLLIYFTSHVTIFYLADVYPVPCCSCMILLESLDSPLHGH</sequence>
<proteinExistence type="predicted"/>
<dbReference type="AlphaFoldDB" id="A0AAQ3QNM5"/>
<keyword evidence="2" id="KW-1185">Reference proteome</keyword>
<name>A0AAQ3QNM5_9LILI</name>
<evidence type="ECO:0000313" key="1">
    <source>
        <dbReference type="EMBL" id="WOL15841.1"/>
    </source>
</evidence>
<dbReference type="Proteomes" id="UP001327560">
    <property type="component" value="Chromosome 8"/>
</dbReference>
<reference evidence="1 2" key="1">
    <citation type="submission" date="2023-10" db="EMBL/GenBank/DDBJ databases">
        <title>Chromosome-scale genome assembly provides insights into flower coloration mechanisms of Canna indica.</title>
        <authorList>
            <person name="Li C."/>
        </authorList>
    </citation>
    <scope>NUCLEOTIDE SEQUENCE [LARGE SCALE GENOMIC DNA]</scope>
    <source>
        <tissue evidence="1">Flower</tissue>
    </source>
</reference>
<dbReference type="EMBL" id="CP136897">
    <property type="protein sequence ID" value="WOL15841.1"/>
    <property type="molecule type" value="Genomic_DNA"/>
</dbReference>
<organism evidence="1 2">
    <name type="scientific">Canna indica</name>
    <name type="common">Indian-shot</name>
    <dbReference type="NCBI Taxonomy" id="4628"/>
    <lineage>
        <taxon>Eukaryota</taxon>
        <taxon>Viridiplantae</taxon>
        <taxon>Streptophyta</taxon>
        <taxon>Embryophyta</taxon>
        <taxon>Tracheophyta</taxon>
        <taxon>Spermatophyta</taxon>
        <taxon>Magnoliopsida</taxon>
        <taxon>Liliopsida</taxon>
        <taxon>Zingiberales</taxon>
        <taxon>Cannaceae</taxon>
        <taxon>Canna</taxon>
    </lineage>
</organism>
<accession>A0AAQ3QNM5</accession>
<protein>
    <submittedName>
        <fullName evidence="1">Uncharacterized protein</fullName>
    </submittedName>
</protein>
<evidence type="ECO:0000313" key="2">
    <source>
        <dbReference type="Proteomes" id="UP001327560"/>
    </source>
</evidence>
<gene>
    <name evidence="1" type="ORF">Cni_G24622</name>
</gene>